<dbReference type="PANTHER" id="PTHR14356:SF2">
    <property type="entry name" value="INTERLEUKIN-21"/>
    <property type="match status" value="1"/>
</dbReference>
<comment type="function">
    <text evidence="8">Cytokine with immunoregulatory activity. May promote the transition between innate and adaptive immunity. Induces the production of IgG(1) and IgG(3) in B-cells. Implicated in the generation and maintenance of T follicular helper (Tfh) cells and the formation of germinal-centers. Together with IL6, control the early generation of Tfh cells and are critical for an effective antibody response to acute viral infection. May play a role in proliferation and maturation of natural killer (NK) cells in synergy with IL15. May regulate proliferation of mature B- and T-cells in response to activating stimuli. In synergy with IL15 and IL18 stimulates interferon gamma production in T-cells and NK cells. During T-cell mediated immune response may inhibit dendritic cells (DC) activation and maturation.</text>
</comment>
<accession>A0AAN7XHM4</accession>
<dbReference type="GO" id="GO:0005126">
    <property type="term" value="F:cytokine receptor binding"/>
    <property type="evidence" value="ECO:0007669"/>
    <property type="project" value="InterPro"/>
</dbReference>
<reference evidence="10 11" key="1">
    <citation type="journal article" date="2023" name="Genes (Basel)">
        <title>Chromosome-Level Genome Assembly and Circadian Gene Repertoire of the Patagonia Blennie Eleginops maclovinus-The Closest Ancestral Proxy of Antarctic Cryonotothenioids.</title>
        <authorList>
            <person name="Cheng C.C."/>
            <person name="Rivera-Colon A.G."/>
            <person name="Minhas B.F."/>
            <person name="Wilson L."/>
            <person name="Rayamajhi N."/>
            <person name="Vargas-Chacoff L."/>
            <person name="Catchen J.M."/>
        </authorList>
    </citation>
    <scope>NUCLEOTIDE SEQUENCE [LARGE SCALE GENOMIC DNA]</scope>
    <source>
        <strain evidence="10">JMC-PN-2008</strain>
    </source>
</reference>
<evidence type="ECO:0000256" key="3">
    <source>
        <dbReference type="ARBA" id="ARBA00022514"/>
    </source>
</evidence>
<dbReference type="GO" id="GO:0005125">
    <property type="term" value="F:cytokine activity"/>
    <property type="evidence" value="ECO:0007669"/>
    <property type="project" value="UniProtKB-KW"/>
</dbReference>
<dbReference type="GO" id="GO:0006955">
    <property type="term" value="P:immune response"/>
    <property type="evidence" value="ECO:0007669"/>
    <property type="project" value="InterPro"/>
</dbReference>
<dbReference type="GO" id="GO:0005615">
    <property type="term" value="C:extracellular space"/>
    <property type="evidence" value="ECO:0007669"/>
    <property type="project" value="UniProtKB-KW"/>
</dbReference>
<evidence type="ECO:0000256" key="5">
    <source>
        <dbReference type="ARBA" id="ARBA00022729"/>
    </source>
</evidence>
<evidence type="ECO:0000256" key="8">
    <source>
        <dbReference type="ARBA" id="ARBA00045924"/>
    </source>
</evidence>
<keyword evidence="5 9" id="KW-0732">Signal</keyword>
<reference evidence="10 11" key="2">
    <citation type="journal article" date="2023" name="Mol. Biol. Evol.">
        <title>Genomics of Secondarily Temperate Adaptation in the Only Non-Antarctic Icefish.</title>
        <authorList>
            <person name="Rivera-Colon A.G."/>
            <person name="Rayamajhi N."/>
            <person name="Minhas B.F."/>
            <person name="Madrigal G."/>
            <person name="Bilyk K.T."/>
            <person name="Yoon V."/>
            <person name="Hune M."/>
            <person name="Gregory S."/>
            <person name="Cheng C.H.C."/>
            <person name="Catchen J.M."/>
        </authorList>
    </citation>
    <scope>NUCLEOTIDE SEQUENCE [LARGE SCALE GENOMIC DNA]</scope>
    <source>
        <strain evidence="10">JMC-PN-2008</strain>
    </source>
</reference>
<dbReference type="InterPro" id="IPR009079">
    <property type="entry name" value="4_helix_cytokine-like_core"/>
</dbReference>
<feature type="chain" id="PRO_5042896153" description="Interleukin-21" evidence="9">
    <location>
        <begin position="18"/>
        <end position="135"/>
    </location>
</feature>
<dbReference type="EMBL" id="JAUZQC010000010">
    <property type="protein sequence ID" value="KAK5864421.1"/>
    <property type="molecule type" value="Genomic_DNA"/>
</dbReference>
<dbReference type="PANTHER" id="PTHR14356">
    <property type="entry name" value="INTERLEUKIN-15-RELATED"/>
    <property type="match status" value="1"/>
</dbReference>
<evidence type="ECO:0000256" key="2">
    <source>
        <dbReference type="ARBA" id="ARBA00006050"/>
    </source>
</evidence>
<protein>
    <recommendedName>
        <fullName evidence="7">Interleukin-21</fullName>
    </recommendedName>
</protein>
<comment type="similarity">
    <text evidence="2">Belongs to the IL-15/IL-21 family.</text>
</comment>
<gene>
    <name evidence="10" type="ORF">PBY51_015665</name>
</gene>
<proteinExistence type="inferred from homology"/>
<evidence type="ECO:0000256" key="1">
    <source>
        <dbReference type="ARBA" id="ARBA00004613"/>
    </source>
</evidence>
<evidence type="ECO:0000256" key="9">
    <source>
        <dbReference type="SAM" id="SignalP"/>
    </source>
</evidence>
<evidence type="ECO:0000313" key="10">
    <source>
        <dbReference type="EMBL" id="KAK5864421.1"/>
    </source>
</evidence>
<comment type="subcellular location">
    <subcellularLocation>
        <location evidence="1">Secreted</location>
    </subcellularLocation>
</comment>
<keyword evidence="4" id="KW-0964">Secreted</keyword>
<dbReference type="SUPFAM" id="SSF47266">
    <property type="entry name" value="4-helical cytokines"/>
    <property type="match status" value="1"/>
</dbReference>
<name>A0AAN7XHM4_ELEMC</name>
<evidence type="ECO:0000256" key="7">
    <source>
        <dbReference type="ARBA" id="ARBA00039957"/>
    </source>
</evidence>
<dbReference type="InterPro" id="IPR003443">
    <property type="entry name" value="IL-15/IL-21_fam"/>
</dbReference>
<dbReference type="Proteomes" id="UP001346869">
    <property type="component" value="Unassembled WGS sequence"/>
</dbReference>
<keyword evidence="6" id="KW-1015">Disulfide bond</keyword>
<evidence type="ECO:0000313" key="11">
    <source>
        <dbReference type="Proteomes" id="UP001346869"/>
    </source>
</evidence>
<dbReference type="Gene3D" id="1.20.1250.70">
    <property type="entry name" value="Interleukin-15/Interleukin-21"/>
    <property type="match status" value="1"/>
</dbReference>
<sequence>MKFVILCLFAVFCSSLARTVPTEHVLKEVLRNLKLLKQRVKSNEHMMNTPPRNIEDSCCPLQCFQDNLSSLSNVITARKLSMSLNSTIIENGICSSGNNKMLQCTDCDTHPKKSAREFFDRLETLVQKAITRGKN</sequence>
<dbReference type="AlphaFoldDB" id="A0AAN7XHM4"/>
<evidence type="ECO:0000256" key="6">
    <source>
        <dbReference type="ARBA" id="ARBA00023157"/>
    </source>
</evidence>
<keyword evidence="11" id="KW-1185">Reference proteome</keyword>
<evidence type="ECO:0000256" key="4">
    <source>
        <dbReference type="ARBA" id="ARBA00022525"/>
    </source>
</evidence>
<comment type="caution">
    <text evidence="10">The sequence shown here is derived from an EMBL/GenBank/DDBJ whole genome shotgun (WGS) entry which is preliminary data.</text>
</comment>
<organism evidence="10 11">
    <name type="scientific">Eleginops maclovinus</name>
    <name type="common">Patagonian blennie</name>
    <name type="synonym">Eleginus maclovinus</name>
    <dbReference type="NCBI Taxonomy" id="56733"/>
    <lineage>
        <taxon>Eukaryota</taxon>
        <taxon>Metazoa</taxon>
        <taxon>Chordata</taxon>
        <taxon>Craniata</taxon>
        <taxon>Vertebrata</taxon>
        <taxon>Euteleostomi</taxon>
        <taxon>Actinopterygii</taxon>
        <taxon>Neopterygii</taxon>
        <taxon>Teleostei</taxon>
        <taxon>Neoteleostei</taxon>
        <taxon>Acanthomorphata</taxon>
        <taxon>Eupercaria</taxon>
        <taxon>Perciformes</taxon>
        <taxon>Notothenioidei</taxon>
        <taxon>Eleginopidae</taxon>
        <taxon>Eleginops</taxon>
    </lineage>
</organism>
<feature type="signal peptide" evidence="9">
    <location>
        <begin position="1"/>
        <end position="17"/>
    </location>
</feature>
<keyword evidence="3" id="KW-0202">Cytokine</keyword>